<dbReference type="EMBL" id="JAIWYP010000008">
    <property type="protein sequence ID" value="KAH3784666.1"/>
    <property type="molecule type" value="Genomic_DNA"/>
</dbReference>
<evidence type="ECO:0000313" key="2">
    <source>
        <dbReference type="Proteomes" id="UP000828390"/>
    </source>
</evidence>
<protein>
    <submittedName>
        <fullName evidence="1">Uncharacterized protein</fullName>
    </submittedName>
</protein>
<reference evidence="1" key="2">
    <citation type="submission" date="2020-11" db="EMBL/GenBank/DDBJ databases">
        <authorList>
            <person name="McCartney M.A."/>
            <person name="Auch B."/>
            <person name="Kono T."/>
            <person name="Mallez S."/>
            <person name="Becker A."/>
            <person name="Gohl D.M."/>
            <person name="Silverstein K.A.T."/>
            <person name="Koren S."/>
            <person name="Bechman K.B."/>
            <person name="Herman A."/>
            <person name="Abrahante J.E."/>
            <person name="Garbe J."/>
        </authorList>
    </citation>
    <scope>NUCLEOTIDE SEQUENCE</scope>
    <source>
        <strain evidence="1">Duluth1</strain>
        <tissue evidence="1">Whole animal</tissue>
    </source>
</reference>
<evidence type="ECO:0000313" key="1">
    <source>
        <dbReference type="EMBL" id="KAH3784666.1"/>
    </source>
</evidence>
<dbReference type="PANTHER" id="PTHR33361">
    <property type="entry name" value="GLR0591 PROTEIN"/>
    <property type="match status" value="1"/>
</dbReference>
<sequence>MNPVSCFGMMAPTLPQRKLKTPEEFQKLATWIRAYGQQIEQIITRMKRSVAENTTSHRLSVDCVPARLDSLIGDADNVTESMFYSQFGEPFNNVTNNETIKQSIRETATDNIYFVLKNLKALKDYTVKTYIPHTRTTLGVHGLPRGREYYQALLRWHLSMDVPAEQLHQTGLREVERISREIHEIKLSNGFHASNREYFDTLMADEANVENNSVNVLNMCRDIHSQRIVPKLTEVFADIPVQHLEFKGLYFKYFMAAYKNAALDGSRKGIFYISVPGPVGKFFLPSLIMHEADPGHHLQDAYALTNPTIPMFRRAVDFSKYFAAPMHFPFYTAYSEGWGLYSEDLGEVLGIYETYIERLGKLGMEQLRAARLVVDTGIHAKGWTFDKAVDYMLNATVMPRDDVEYEVVRSVTWPGHVCAYTFGKLKIHELKAKAMQLIGQRFNIKEFHSLVLKNGAMPLRVMEDIVDDWIRRVKSVVLLGNHPDSSLNHNITASSHTNNGSQKRNNASVKVILVAIHAISTLLFAPFP</sequence>
<proteinExistence type="predicted"/>
<dbReference type="Pfam" id="PF05960">
    <property type="entry name" value="DUF885"/>
    <property type="match status" value="1"/>
</dbReference>
<keyword evidence="2" id="KW-1185">Reference proteome</keyword>
<dbReference type="AlphaFoldDB" id="A0A9D4ERV6"/>
<reference evidence="1" key="1">
    <citation type="journal article" date="2019" name="bioRxiv">
        <title>The Genome of the Zebra Mussel, Dreissena polymorpha: A Resource for Invasive Species Research.</title>
        <authorList>
            <person name="McCartney M.A."/>
            <person name="Auch B."/>
            <person name="Kono T."/>
            <person name="Mallez S."/>
            <person name="Zhang Y."/>
            <person name="Obille A."/>
            <person name="Becker A."/>
            <person name="Abrahante J.E."/>
            <person name="Garbe J."/>
            <person name="Badalamenti J.P."/>
            <person name="Herman A."/>
            <person name="Mangelson H."/>
            <person name="Liachko I."/>
            <person name="Sullivan S."/>
            <person name="Sone E.D."/>
            <person name="Koren S."/>
            <person name="Silverstein K.A.T."/>
            <person name="Beckman K.B."/>
            <person name="Gohl D.M."/>
        </authorList>
    </citation>
    <scope>NUCLEOTIDE SEQUENCE</scope>
    <source>
        <strain evidence="1">Duluth1</strain>
        <tissue evidence="1">Whole animal</tissue>
    </source>
</reference>
<dbReference type="PANTHER" id="PTHR33361:SF2">
    <property type="entry name" value="DUF885 DOMAIN-CONTAINING PROTEIN"/>
    <property type="match status" value="1"/>
</dbReference>
<comment type="caution">
    <text evidence="1">The sequence shown here is derived from an EMBL/GenBank/DDBJ whole genome shotgun (WGS) entry which is preliminary data.</text>
</comment>
<dbReference type="InterPro" id="IPR010281">
    <property type="entry name" value="DUF885"/>
</dbReference>
<accession>A0A9D4ERV6</accession>
<gene>
    <name evidence="1" type="ORF">DPMN_162629</name>
</gene>
<name>A0A9D4ERV6_DREPO</name>
<organism evidence="1 2">
    <name type="scientific">Dreissena polymorpha</name>
    <name type="common">Zebra mussel</name>
    <name type="synonym">Mytilus polymorpha</name>
    <dbReference type="NCBI Taxonomy" id="45954"/>
    <lineage>
        <taxon>Eukaryota</taxon>
        <taxon>Metazoa</taxon>
        <taxon>Spiralia</taxon>
        <taxon>Lophotrochozoa</taxon>
        <taxon>Mollusca</taxon>
        <taxon>Bivalvia</taxon>
        <taxon>Autobranchia</taxon>
        <taxon>Heteroconchia</taxon>
        <taxon>Euheterodonta</taxon>
        <taxon>Imparidentia</taxon>
        <taxon>Neoheterodontei</taxon>
        <taxon>Myida</taxon>
        <taxon>Dreissenoidea</taxon>
        <taxon>Dreissenidae</taxon>
        <taxon>Dreissena</taxon>
    </lineage>
</organism>
<dbReference type="Proteomes" id="UP000828390">
    <property type="component" value="Unassembled WGS sequence"/>
</dbReference>